<dbReference type="EMBL" id="CP014774">
    <property type="protein sequence ID" value="ANB51967.1"/>
    <property type="molecule type" value="Genomic_DNA"/>
</dbReference>
<proteinExistence type="predicted"/>
<keyword evidence="1" id="KW-1133">Transmembrane helix</keyword>
<evidence type="ECO:0000313" key="2">
    <source>
        <dbReference type="EMBL" id="ANB51967.1"/>
    </source>
</evidence>
<evidence type="ECO:0000313" key="3">
    <source>
        <dbReference type="Proteomes" id="UP000076809"/>
    </source>
</evidence>
<feature type="transmembrane region" description="Helical" evidence="1">
    <location>
        <begin position="68"/>
        <end position="88"/>
    </location>
</feature>
<keyword evidence="1" id="KW-0472">Membrane</keyword>
<dbReference type="Proteomes" id="UP000076809">
    <property type="component" value="Chromosome"/>
</dbReference>
<feature type="transmembrane region" description="Helical" evidence="1">
    <location>
        <begin position="27"/>
        <end position="48"/>
    </location>
</feature>
<gene>
    <name evidence="2" type="ORF">WM43_04480</name>
</gene>
<evidence type="ECO:0000256" key="1">
    <source>
        <dbReference type="SAM" id="Phobius"/>
    </source>
</evidence>
<protein>
    <submittedName>
        <fullName evidence="2">Uncharacterized protein</fullName>
    </submittedName>
</protein>
<dbReference type="AlphaFoldDB" id="A0AAC9FKS5"/>
<reference evidence="2 3" key="1">
    <citation type="journal article" date="2016" name="J. Clin. Microbiol.">
        <title>Detection and Whole-Genome Sequencing of Carbapenemase-Producing Aeromonas hydrophila Isolates from Routine Perirectal Surveillance Culture.</title>
        <authorList>
            <person name="Hughes H.Y."/>
            <person name="Conlan S.P."/>
            <person name="Lau A.F."/>
            <person name="Dekker J.P."/>
            <person name="Michelin A.V."/>
            <person name="Youn J.H."/>
            <person name="Henderson D.K."/>
            <person name="Frank K.M."/>
            <person name="Segre J.A."/>
            <person name="Palmore T.N."/>
        </authorList>
    </citation>
    <scope>NUCLEOTIDE SEQUENCE [LARGE SCALE GENOMIC DNA]</scope>
    <source>
        <strain evidence="2 3">AVNIH1</strain>
    </source>
</reference>
<organism evidence="2 3">
    <name type="scientific">Aeromonas veronii</name>
    <dbReference type="NCBI Taxonomy" id="654"/>
    <lineage>
        <taxon>Bacteria</taxon>
        <taxon>Pseudomonadati</taxon>
        <taxon>Pseudomonadota</taxon>
        <taxon>Gammaproteobacteria</taxon>
        <taxon>Aeromonadales</taxon>
        <taxon>Aeromonadaceae</taxon>
        <taxon>Aeromonas</taxon>
    </lineage>
</organism>
<name>A0AAC9FKS5_AERVE</name>
<keyword evidence="1" id="KW-0812">Transmembrane</keyword>
<sequence length="92" mass="10508">MKLGAIQALKSTLSQTRTLTLPDFVKFFISFSINCLIQTAICLLVLAYRLFRHHNGNWRSYRRSWDPLPLFASIFLGMVIAKKLHPAIMAAL</sequence>
<accession>A0AAC9FKS5</accession>